<dbReference type="Gene3D" id="1.25.40.10">
    <property type="entry name" value="Tetratricopeptide repeat domain"/>
    <property type="match status" value="1"/>
</dbReference>
<sequence length="212" mass="24962">MKNMIFLALLCPFILNAQRNFLDEGNNLLSQNRTKEAEEVFREGLKSDEKNLIYQTQIGLCLLNQGKYEEAQQQLDKVIVQDSNNVAALWYYGVNSFQNTKNFRKAVEYFEKAYPLILKTSPQFFAVNFYIGKSYRNILVTEGITYEETDRMLETSKEYVRLQPNASDVNKFMEFIKYVEEKRPQSNVKIWMLTNEKNAEETLTKQLKKNKQ</sequence>
<dbReference type="EMBL" id="JAGPXB010000003">
    <property type="protein sequence ID" value="MBQ0908173.1"/>
    <property type="molecule type" value="Genomic_DNA"/>
</dbReference>
<protein>
    <submittedName>
        <fullName evidence="5">Tetratricopeptide repeat protein</fullName>
    </submittedName>
</protein>
<proteinExistence type="predicted"/>
<gene>
    <name evidence="5" type="ORF">KBJ98_05610</name>
</gene>
<organism evidence="5 6">
    <name type="scientific">Flavobacterium erciyesense</name>
    <dbReference type="NCBI Taxonomy" id="2825842"/>
    <lineage>
        <taxon>Bacteria</taxon>
        <taxon>Pseudomonadati</taxon>
        <taxon>Bacteroidota</taxon>
        <taxon>Flavobacteriia</taxon>
        <taxon>Flavobacteriales</taxon>
        <taxon>Flavobacteriaceae</taxon>
        <taxon>Flavobacterium</taxon>
    </lineage>
</organism>
<feature type="chain" id="PRO_5045245908" evidence="3">
    <location>
        <begin position="18"/>
        <end position="212"/>
    </location>
</feature>
<keyword evidence="2" id="KW-0802">TPR repeat</keyword>
<dbReference type="InterPro" id="IPR051685">
    <property type="entry name" value="Ycf3/AcsC/BcsC/TPR_MFPF"/>
</dbReference>
<dbReference type="PANTHER" id="PTHR44943:SF8">
    <property type="entry name" value="TPR REPEAT-CONTAINING PROTEIN MJ0263"/>
    <property type="match status" value="1"/>
</dbReference>
<dbReference type="Pfam" id="PF25060">
    <property type="entry name" value="ARM_TT21_2nd"/>
    <property type="match status" value="1"/>
</dbReference>
<name>A0ABS5D2C2_9FLAO</name>
<dbReference type="RefSeq" id="WP_210788649.1">
    <property type="nucleotide sequence ID" value="NZ_JAGPXB010000003.1"/>
</dbReference>
<evidence type="ECO:0000313" key="6">
    <source>
        <dbReference type="Proteomes" id="UP000679008"/>
    </source>
</evidence>
<dbReference type="SUPFAM" id="SSF48452">
    <property type="entry name" value="TPR-like"/>
    <property type="match status" value="1"/>
</dbReference>
<keyword evidence="1" id="KW-0677">Repeat</keyword>
<evidence type="ECO:0000256" key="3">
    <source>
        <dbReference type="SAM" id="SignalP"/>
    </source>
</evidence>
<dbReference type="PANTHER" id="PTHR44943">
    <property type="entry name" value="CELLULOSE SYNTHASE OPERON PROTEIN C"/>
    <property type="match status" value="1"/>
</dbReference>
<feature type="signal peptide" evidence="3">
    <location>
        <begin position="1"/>
        <end position="17"/>
    </location>
</feature>
<comment type="caution">
    <text evidence="5">The sequence shown here is derived from an EMBL/GenBank/DDBJ whole genome shotgun (WGS) entry which is preliminary data.</text>
</comment>
<evidence type="ECO:0000256" key="2">
    <source>
        <dbReference type="ARBA" id="ARBA00022803"/>
    </source>
</evidence>
<feature type="domain" description="Tetratricopeptide repeat protein 21A/21B second ARM" evidence="4">
    <location>
        <begin position="18"/>
        <end position="120"/>
    </location>
</feature>
<reference evidence="5 6" key="1">
    <citation type="submission" date="2021-04" db="EMBL/GenBank/DDBJ databases">
        <title>Description of novel Flavobacterium sp. F-328.</title>
        <authorList>
            <person name="Saticioglu I.B."/>
        </authorList>
    </citation>
    <scope>NUCLEOTIDE SEQUENCE [LARGE SCALE GENOMIC DNA]</scope>
    <source>
        <strain evidence="5 6">F-328</strain>
    </source>
</reference>
<accession>A0ABS5D2C2</accession>
<keyword evidence="3" id="KW-0732">Signal</keyword>
<dbReference type="InterPro" id="IPR011990">
    <property type="entry name" value="TPR-like_helical_dom_sf"/>
</dbReference>
<keyword evidence="6" id="KW-1185">Reference proteome</keyword>
<evidence type="ECO:0000313" key="5">
    <source>
        <dbReference type="EMBL" id="MBQ0908173.1"/>
    </source>
</evidence>
<dbReference type="Proteomes" id="UP000679008">
    <property type="component" value="Unassembled WGS sequence"/>
</dbReference>
<evidence type="ECO:0000259" key="4">
    <source>
        <dbReference type="Pfam" id="PF25060"/>
    </source>
</evidence>
<evidence type="ECO:0000256" key="1">
    <source>
        <dbReference type="ARBA" id="ARBA00022737"/>
    </source>
</evidence>
<dbReference type="InterPro" id="IPR056832">
    <property type="entry name" value="ARM_TT21_2nd"/>
</dbReference>